<dbReference type="PANTHER" id="PTHR46910:SF38">
    <property type="entry name" value="ZN(2)-C6 FUNGAL-TYPE DOMAIN-CONTAINING PROTEIN"/>
    <property type="match status" value="1"/>
</dbReference>
<protein>
    <recommendedName>
        <fullName evidence="8">Zn(2)-C6 fungal-type domain-containing protein</fullName>
    </recommendedName>
</protein>
<dbReference type="InterPro" id="IPR036864">
    <property type="entry name" value="Zn2-C6_fun-type_DNA-bd_sf"/>
</dbReference>
<evidence type="ECO:0000256" key="2">
    <source>
        <dbReference type="ARBA" id="ARBA00023242"/>
    </source>
</evidence>
<dbReference type="SMART" id="SM00066">
    <property type="entry name" value="GAL4"/>
    <property type="match status" value="1"/>
</dbReference>
<dbReference type="GO" id="GO:0000981">
    <property type="term" value="F:DNA-binding transcription factor activity, RNA polymerase II-specific"/>
    <property type="evidence" value="ECO:0007669"/>
    <property type="project" value="InterPro"/>
</dbReference>
<keyword evidence="2" id="KW-0539">Nucleus</keyword>
<keyword evidence="7" id="KW-1185">Reference proteome</keyword>
<dbReference type="Gene3D" id="4.10.240.10">
    <property type="entry name" value="Zn(2)-C6 fungal-type DNA-binding domain"/>
    <property type="match status" value="1"/>
</dbReference>
<feature type="compositionally biased region" description="Polar residues" evidence="3">
    <location>
        <begin position="715"/>
        <end position="730"/>
    </location>
</feature>
<dbReference type="InterPro" id="IPR050987">
    <property type="entry name" value="AtrR-like"/>
</dbReference>
<evidence type="ECO:0000313" key="7">
    <source>
        <dbReference type="Proteomes" id="UP000054477"/>
    </source>
</evidence>
<proteinExistence type="predicted"/>
<evidence type="ECO:0000256" key="3">
    <source>
        <dbReference type="SAM" id="MobiDB-lite"/>
    </source>
</evidence>
<dbReference type="STRING" id="1095629.A0A0C9XDM5"/>
<reference evidence="6 7" key="1">
    <citation type="submission" date="2014-04" db="EMBL/GenBank/DDBJ databases">
        <authorList>
            <consortium name="DOE Joint Genome Institute"/>
            <person name="Kuo A."/>
            <person name="Kohler A."/>
            <person name="Nagy L.G."/>
            <person name="Floudas D."/>
            <person name="Copeland A."/>
            <person name="Barry K.W."/>
            <person name="Cichocki N."/>
            <person name="Veneault-Fourrey C."/>
            <person name="LaButti K."/>
            <person name="Lindquist E.A."/>
            <person name="Lipzen A."/>
            <person name="Lundell T."/>
            <person name="Morin E."/>
            <person name="Murat C."/>
            <person name="Sun H."/>
            <person name="Tunlid A."/>
            <person name="Henrissat B."/>
            <person name="Grigoriev I.V."/>
            <person name="Hibbett D.S."/>
            <person name="Martin F."/>
            <person name="Nordberg H.P."/>
            <person name="Cantor M.N."/>
            <person name="Hua S.X."/>
        </authorList>
    </citation>
    <scope>NUCLEOTIDE SEQUENCE [LARGE SCALE GENOMIC DNA]</scope>
    <source>
        <strain evidence="6 7">LaAM-08-1</strain>
    </source>
</reference>
<dbReference type="OrthoDB" id="4456959at2759"/>
<accession>A0A0C9XDM5</accession>
<dbReference type="SUPFAM" id="SSF57701">
    <property type="entry name" value="Zn2/Cys6 DNA-binding domain"/>
    <property type="match status" value="1"/>
</dbReference>
<feature type="region of interest" description="Disordered" evidence="3">
    <location>
        <begin position="896"/>
        <end position="915"/>
    </location>
</feature>
<dbReference type="Pfam" id="PF04082">
    <property type="entry name" value="Fungal_trans"/>
    <property type="match status" value="1"/>
</dbReference>
<reference evidence="7" key="2">
    <citation type="submission" date="2015-01" db="EMBL/GenBank/DDBJ databases">
        <title>Evolutionary Origins and Diversification of the Mycorrhizal Mutualists.</title>
        <authorList>
            <consortium name="DOE Joint Genome Institute"/>
            <consortium name="Mycorrhizal Genomics Consortium"/>
            <person name="Kohler A."/>
            <person name="Kuo A."/>
            <person name="Nagy L.G."/>
            <person name="Floudas D."/>
            <person name="Copeland A."/>
            <person name="Barry K.W."/>
            <person name="Cichocki N."/>
            <person name="Veneault-Fourrey C."/>
            <person name="LaButti K."/>
            <person name="Lindquist E.A."/>
            <person name="Lipzen A."/>
            <person name="Lundell T."/>
            <person name="Morin E."/>
            <person name="Murat C."/>
            <person name="Riley R."/>
            <person name="Ohm R."/>
            <person name="Sun H."/>
            <person name="Tunlid A."/>
            <person name="Henrissat B."/>
            <person name="Grigoriev I.V."/>
            <person name="Hibbett D.S."/>
            <person name="Martin F."/>
        </authorList>
    </citation>
    <scope>NUCLEOTIDE SEQUENCE [LARGE SCALE GENOMIC DNA]</scope>
    <source>
        <strain evidence="7">LaAM-08-1</strain>
    </source>
</reference>
<keyword evidence="1" id="KW-0479">Metal-binding</keyword>
<dbReference type="PANTHER" id="PTHR46910">
    <property type="entry name" value="TRANSCRIPTION FACTOR PDR1"/>
    <property type="match status" value="1"/>
</dbReference>
<evidence type="ECO:0000256" key="1">
    <source>
        <dbReference type="ARBA" id="ARBA00022723"/>
    </source>
</evidence>
<evidence type="ECO:0000313" key="6">
    <source>
        <dbReference type="EMBL" id="KIJ94302.1"/>
    </source>
</evidence>
<feature type="domain" description="Zn(2)-C6 fungal-type" evidence="4">
    <location>
        <begin position="23"/>
        <end position="68"/>
    </location>
</feature>
<sequence length="1010" mass="112540">MSSEGEDFNEDNTSGLPQNQKKRRIQRACDICRRKKSDGVQMPGNRCSNCITCSFDCTYVEAAKKRGPPKGYVENLERRVEMLEEVLRRLCPDQNILNELHIATGRESHSPDAAVKAEQVYGSPSLSRSVNVATSVISRVGEPGADQQDEDFVDSTLLENLKKLDIDRPSDKIEDRFFGKSSGPSLIQTAMELKSEYVSSDTFKVPPSMSLGRKRPEFWAPQPWEKCLGGADNPPIQSFPDRDLMEQLVDSFFLHFNLYQAVLHRPTFERSVAEDLHLTNTGFACTLLLVCAIGSRFSEDPRVFLEGQDSLHSRGWKWFEQVQTVRSLLVSPSLYDMQFYCLSVMFLKDSSAPQSCWSMVGIGIRLAQEVGAHRRKGRDHVMTVEDELWKRAFWFLVCLDTEFSTALGRPCAIHDEDFDLDLPIECDDEYWEHPDPSQRFKQPANKSSLISYFVLDIKLHQIASFALRTIYSINKSKSLLGLVGPQWEKHIVAELDSALNKWVDSVPNHLRWDPNREDDRFFKQSIVLYGTYYHIQILVHRPFIPSKNKPSPSPFPSLAICTNAARSCSHVVDILQKRNFIPPPLLQLPAFTSGIVLLVSIWGGKRSGLSIDPNKEMSDVYKCMRMLRKSEDRWHSAGRFLDILYELTCMGDLPLPQPSPPANKRERDSEVPMASLSPPKDDSPSPSDVPRNTSGLQRVTRHVPIPMRHLPLPQETRSAAQEDQSQTQDQLRLLPPPPPLSQAHRPLHAQRSSDGLQPPQPSECYRLPMYSNELATLPPHGKFSMTGQSPLNYQSHSYWYPPTELASGSGSPTTNVTSAIIGNSDTSSSSTFSYPYPIVTETKSSTQGYGVIGGEAGSLVDRTGSSAMYNLSVPHNYYPGALDSDTGSYVAPTRSNRNSYVGSSSPSGGSYAAPAMSSTASHANSGLPVNTMGMYRGQSLGGGGMVYAPQGSHLTLVDKYAEQRQTPYIDPDLMSTWSTVPTGFALEEWGSYLSNIGEPIQHSPGHIIQG</sequence>
<feature type="region of interest" description="Disordered" evidence="3">
    <location>
        <begin position="1"/>
        <end position="25"/>
    </location>
</feature>
<gene>
    <name evidence="6" type="ORF">K443DRAFT_683893</name>
</gene>
<organism evidence="6 7">
    <name type="scientific">Laccaria amethystina LaAM-08-1</name>
    <dbReference type="NCBI Taxonomy" id="1095629"/>
    <lineage>
        <taxon>Eukaryota</taxon>
        <taxon>Fungi</taxon>
        <taxon>Dikarya</taxon>
        <taxon>Basidiomycota</taxon>
        <taxon>Agaricomycotina</taxon>
        <taxon>Agaricomycetes</taxon>
        <taxon>Agaricomycetidae</taxon>
        <taxon>Agaricales</taxon>
        <taxon>Agaricineae</taxon>
        <taxon>Hydnangiaceae</taxon>
        <taxon>Laccaria</taxon>
    </lineage>
</organism>
<feature type="compositionally biased region" description="Acidic residues" evidence="3">
    <location>
        <begin position="1"/>
        <end position="10"/>
    </location>
</feature>
<evidence type="ECO:0008006" key="8">
    <source>
        <dbReference type="Google" id="ProtNLM"/>
    </source>
</evidence>
<dbReference type="SMART" id="SM00906">
    <property type="entry name" value="Fungal_trans"/>
    <property type="match status" value="1"/>
</dbReference>
<dbReference type="EMBL" id="KN838800">
    <property type="protein sequence ID" value="KIJ94302.1"/>
    <property type="molecule type" value="Genomic_DNA"/>
</dbReference>
<dbReference type="InterPro" id="IPR001138">
    <property type="entry name" value="Zn2Cys6_DnaBD"/>
</dbReference>
<dbReference type="AlphaFoldDB" id="A0A0C9XDM5"/>
<dbReference type="HOGENOM" id="CLU_006019_2_1_1"/>
<feature type="domain" description="Xylanolytic transcriptional activator regulatory" evidence="5">
    <location>
        <begin position="356"/>
        <end position="429"/>
    </location>
</feature>
<dbReference type="Proteomes" id="UP000054477">
    <property type="component" value="Unassembled WGS sequence"/>
</dbReference>
<dbReference type="CDD" id="cd12148">
    <property type="entry name" value="fungal_TF_MHR"/>
    <property type="match status" value="1"/>
</dbReference>
<dbReference type="GO" id="GO:0003677">
    <property type="term" value="F:DNA binding"/>
    <property type="evidence" value="ECO:0007669"/>
    <property type="project" value="InterPro"/>
</dbReference>
<dbReference type="InterPro" id="IPR007219">
    <property type="entry name" value="XnlR_reg_dom"/>
</dbReference>
<dbReference type="CDD" id="cd00067">
    <property type="entry name" value="GAL4"/>
    <property type="match status" value="1"/>
</dbReference>
<evidence type="ECO:0000259" key="4">
    <source>
        <dbReference type="SMART" id="SM00066"/>
    </source>
</evidence>
<feature type="region of interest" description="Disordered" evidence="3">
    <location>
        <begin position="655"/>
        <end position="765"/>
    </location>
</feature>
<name>A0A0C9XDM5_9AGAR</name>
<evidence type="ECO:0000259" key="5">
    <source>
        <dbReference type="SMART" id="SM00906"/>
    </source>
</evidence>
<dbReference type="GO" id="GO:0008270">
    <property type="term" value="F:zinc ion binding"/>
    <property type="evidence" value="ECO:0007669"/>
    <property type="project" value="InterPro"/>
</dbReference>
<dbReference type="GO" id="GO:0006351">
    <property type="term" value="P:DNA-templated transcription"/>
    <property type="evidence" value="ECO:0007669"/>
    <property type="project" value="InterPro"/>
</dbReference>